<dbReference type="Proteomes" id="UP000809587">
    <property type="component" value="Unassembled WGS sequence"/>
</dbReference>
<dbReference type="Gene3D" id="3.40.366.10">
    <property type="entry name" value="Malonyl-Coenzyme A Acyl Carrier Protein, domain 2"/>
    <property type="match status" value="2"/>
</dbReference>
<proteinExistence type="predicted"/>
<dbReference type="InterPro" id="IPR032088">
    <property type="entry name" value="SAT"/>
</dbReference>
<dbReference type="EMBL" id="JAFEUO010000005">
    <property type="protein sequence ID" value="MBM7084872.1"/>
    <property type="molecule type" value="Genomic_DNA"/>
</dbReference>
<gene>
    <name evidence="3" type="ORF">JQN84_20355</name>
</gene>
<evidence type="ECO:0000259" key="2">
    <source>
        <dbReference type="SMART" id="SM00827"/>
    </source>
</evidence>
<dbReference type="InterPro" id="IPR016036">
    <property type="entry name" value="Malonyl_transacylase_ACP-bd"/>
</dbReference>
<comment type="caution">
    <text evidence="3">The sequence shown here is derived from an EMBL/GenBank/DDBJ whole genome shotgun (WGS) entry which is preliminary data.</text>
</comment>
<dbReference type="Pfam" id="PF16073">
    <property type="entry name" value="SAT"/>
    <property type="match status" value="1"/>
</dbReference>
<dbReference type="SUPFAM" id="SSF52151">
    <property type="entry name" value="FabD/lysophospholipase-like"/>
    <property type="match status" value="1"/>
</dbReference>
<reference evidence="3 4" key="1">
    <citation type="submission" date="2021-02" db="EMBL/GenBank/DDBJ databases">
        <authorList>
            <person name="Lee D.-H."/>
        </authorList>
    </citation>
    <scope>NUCLEOTIDE SEQUENCE [LARGE SCALE GENOMIC DNA]</scope>
    <source>
        <strain evidence="3 4">MMS20-R2-29</strain>
    </source>
</reference>
<organism evidence="3 4">
    <name type="scientific">Micromonospora humidisoli</name>
    <dbReference type="NCBI Taxonomy" id="2807622"/>
    <lineage>
        <taxon>Bacteria</taxon>
        <taxon>Bacillati</taxon>
        <taxon>Actinomycetota</taxon>
        <taxon>Actinomycetes</taxon>
        <taxon>Micromonosporales</taxon>
        <taxon>Micromonosporaceae</taxon>
        <taxon>Micromonospora</taxon>
    </lineage>
</organism>
<dbReference type="SMART" id="SM00827">
    <property type="entry name" value="PKS_AT"/>
    <property type="match status" value="1"/>
</dbReference>
<keyword evidence="1" id="KW-0808">Transferase</keyword>
<sequence length="371" mass="39870">MEILTPSWRTLALFDGIGGHQGNLLPLLGTLHAQPENALFFDRMFRALDDLREHLGPVPEPVVPAGSRLRRWLTAPATAPPTGTDDSVVAGICVHLIQLCDLQPRRAALDTVTAAIGHSIGLQAAIVAGLRPKRTDAFLALAETSLKLVALSLARGHQATTGRQVPTELTEQYATTGDPRQRPGPMALVSGPSRADLAALVDRYRRDTGRSVAVGLVNTPTTGVLSGHTEDLLHFHAHHEAVFRGGAATWTFLTNTLPFHSPHLAAAADQVRRDRTFVGPLPAAGELRIPVYAADAPRTLPPDADLLDEFVEQVLVRPVDWATASVHAVTDAGITTVLDCGPGPAARRFTRECLGGRTLRFESIRRASRRP</sequence>
<accession>A0ABS2JEE3</accession>
<evidence type="ECO:0000313" key="3">
    <source>
        <dbReference type="EMBL" id="MBM7084872.1"/>
    </source>
</evidence>
<dbReference type="PANTHER" id="PTHR10982">
    <property type="entry name" value="MALONYL COA-ACYL CARRIER PROTEIN TRANSACYLASE"/>
    <property type="match status" value="1"/>
</dbReference>
<dbReference type="InterPro" id="IPR014043">
    <property type="entry name" value="Acyl_transferase_dom"/>
</dbReference>
<name>A0ABS2JEE3_9ACTN</name>
<feature type="domain" description="Malonyl-CoA:ACP transacylase (MAT)" evidence="2">
    <location>
        <begin position="31"/>
        <end position="368"/>
    </location>
</feature>
<dbReference type="PANTHER" id="PTHR10982:SF21">
    <property type="entry name" value="FATTY ACID SYNTHASE SUBUNIT BETA"/>
    <property type="match status" value="1"/>
</dbReference>
<dbReference type="InterPro" id="IPR016035">
    <property type="entry name" value="Acyl_Trfase/lysoPLipase"/>
</dbReference>
<dbReference type="SUPFAM" id="SSF55048">
    <property type="entry name" value="Probable ACP-binding domain of malonyl-CoA ACP transacylase"/>
    <property type="match status" value="1"/>
</dbReference>
<evidence type="ECO:0000256" key="1">
    <source>
        <dbReference type="ARBA" id="ARBA00022679"/>
    </source>
</evidence>
<keyword evidence="4" id="KW-1185">Reference proteome</keyword>
<protein>
    <submittedName>
        <fullName evidence="3">ACP S-malonyltransferase</fullName>
    </submittedName>
</protein>
<evidence type="ECO:0000313" key="4">
    <source>
        <dbReference type="Proteomes" id="UP000809587"/>
    </source>
</evidence>
<dbReference type="RefSeq" id="WP_204960067.1">
    <property type="nucleotide sequence ID" value="NZ_JAFEUO010000005.1"/>
</dbReference>
<dbReference type="InterPro" id="IPR001227">
    <property type="entry name" value="Ac_transferase_dom_sf"/>
</dbReference>
<dbReference type="InterPro" id="IPR050830">
    <property type="entry name" value="Fungal_FAS"/>
</dbReference>